<dbReference type="AlphaFoldDB" id="A0AA41WAT7"/>
<dbReference type="InterPro" id="IPR043519">
    <property type="entry name" value="NT_sf"/>
</dbReference>
<evidence type="ECO:0008006" key="3">
    <source>
        <dbReference type="Google" id="ProtNLM"/>
    </source>
</evidence>
<name>A0AA41WAT7_9GAMM</name>
<evidence type="ECO:0000313" key="1">
    <source>
        <dbReference type="EMBL" id="MCM2681407.1"/>
    </source>
</evidence>
<keyword evidence="2" id="KW-1185">Reference proteome</keyword>
<reference evidence="1 2" key="1">
    <citation type="journal article" date="2013" name="Antonie Van Leeuwenhoek">
        <title>Echinimonas agarilytica gen. nov., sp. nov., a new gammaproteobacterium isolated from the sea urchin Strongylocentrotus intermedius.</title>
        <authorList>
            <person name="Nedashkovskaya O.I."/>
            <person name="Stenkova A.M."/>
            <person name="Zhukova N.V."/>
            <person name="Van Trappen S."/>
            <person name="Lee J.S."/>
            <person name="Kim S.B."/>
        </authorList>
    </citation>
    <scope>NUCLEOTIDE SEQUENCE [LARGE SCALE GENOMIC DNA]</scope>
    <source>
        <strain evidence="1 2">KMM 6351</strain>
    </source>
</reference>
<dbReference type="Gene3D" id="3.30.460.10">
    <property type="entry name" value="Beta Polymerase, domain 2"/>
    <property type="match status" value="1"/>
</dbReference>
<organism evidence="1 2">
    <name type="scientific">Echinimonas agarilytica</name>
    <dbReference type="NCBI Taxonomy" id="1215918"/>
    <lineage>
        <taxon>Bacteria</taxon>
        <taxon>Pseudomonadati</taxon>
        <taxon>Pseudomonadota</taxon>
        <taxon>Gammaproteobacteria</taxon>
        <taxon>Alteromonadales</taxon>
        <taxon>Echinimonadaceae</taxon>
        <taxon>Echinimonas</taxon>
    </lineage>
</organism>
<dbReference type="EMBL" id="JAMQGP010000010">
    <property type="protein sequence ID" value="MCM2681407.1"/>
    <property type="molecule type" value="Genomic_DNA"/>
</dbReference>
<sequence length="260" mass="29473">MTTTVQLHQRLEQISVRFSTLEHAVALIGLGSIGLEHQRFDQYSDLDFFAVVERGYKSRTLSDLSWLTECSAVAYQFFNTKEGCKLMFADEVFCEFAVFEEHELADISFSPGRLVWSKENASSTLAFPIKRPRKDEAPDTQWLIGEALTNLYVGMQRELRGEHLSAMRFIQCYALDRVVELYSLTHGSNSIDIDDFDISRRLEQRFPELLAALGSMLQGYHGNAASTLSILKLLETMQPVNVAMATIIRRQCALGINDTE</sequence>
<protein>
    <recommendedName>
        <fullName evidence="3">Nucleotidyltransferase</fullName>
    </recommendedName>
</protein>
<dbReference type="Proteomes" id="UP001165393">
    <property type="component" value="Unassembled WGS sequence"/>
</dbReference>
<dbReference type="RefSeq" id="WP_251262887.1">
    <property type="nucleotide sequence ID" value="NZ_JAMQGP010000010.1"/>
</dbReference>
<proteinExistence type="predicted"/>
<comment type="caution">
    <text evidence="1">The sequence shown here is derived from an EMBL/GenBank/DDBJ whole genome shotgun (WGS) entry which is preliminary data.</text>
</comment>
<gene>
    <name evidence="1" type="ORF">NAF29_17295</name>
</gene>
<evidence type="ECO:0000313" key="2">
    <source>
        <dbReference type="Proteomes" id="UP001165393"/>
    </source>
</evidence>
<accession>A0AA41WAT7</accession>